<evidence type="ECO:0000313" key="2">
    <source>
        <dbReference type="Proteomes" id="UP000501812"/>
    </source>
</evidence>
<organism evidence="1 2">
    <name type="scientific">Luteolibacter luteus</name>
    <dbReference type="NCBI Taxonomy" id="2728835"/>
    <lineage>
        <taxon>Bacteria</taxon>
        <taxon>Pseudomonadati</taxon>
        <taxon>Verrucomicrobiota</taxon>
        <taxon>Verrucomicrobiia</taxon>
        <taxon>Verrucomicrobiales</taxon>
        <taxon>Verrucomicrobiaceae</taxon>
        <taxon>Luteolibacter</taxon>
    </lineage>
</organism>
<keyword evidence="2" id="KW-1185">Reference proteome</keyword>
<dbReference type="KEGG" id="luo:HHL09_16725"/>
<accession>A0A858RME8</accession>
<reference evidence="1 2" key="1">
    <citation type="submission" date="2020-04" db="EMBL/GenBank/DDBJ databases">
        <title>Luteolibacter sp. G-1-1-1 isolated from soil.</title>
        <authorList>
            <person name="Dahal R.H."/>
        </authorList>
    </citation>
    <scope>NUCLEOTIDE SEQUENCE [LARGE SCALE GENOMIC DNA]</scope>
    <source>
        <strain evidence="1 2">G-1-1-1</strain>
    </source>
</reference>
<dbReference type="AlphaFoldDB" id="A0A858RME8"/>
<gene>
    <name evidence="1" type="ORF">HHL09_16725</name>
</gene>
<dbReference type="RefSeq" id="WP_169455760.1">
    <property type="nucleotide sequence ID" value="NZ_CP051774.1"/>
</dbReference>
<sequence>MGFCAAEGYAELGLWDEALEELGSLAAEFRAMPPVLRLELRCCVAMEAWEQGRLTARQLRSLGMIERMMAAGFYATLGRDLMKRGHIEEAKDALLDAVESWPSCKDVVLRDPSLVAAML</sequence>
<proteinExistence type="predicted"/>
<dbReference type="Proteomes" id="UP000501812">
    <property type="component" value="Chromosome"/>
</dbReference>
<evidence type="ECO:0008006" key="3">
    <source>
        <dbReference type="Google" id="ProtNLM"/>
    </source>
</evidence>
<dbReference type="EMBL" id="CP051774">
    <property type="protein sequence ID" value="QJE97360.1"/>
    <property type="molecule type" value="Genomic_DNA"/>
</dbReference>
<name>A0A858RME8_9BACT</name>
<protein>
    <recommendedName>
        <fullName evidence="3">Tetratricopeptide repeat protein</fullName>
    </recommendedName>
</protein>
<evidence type="ECO:0000313" key="1">
    <source>
        <dbReference type="EMBL" id="QJE97360.1"/>
    </source>
</evidence>